<feature type="region of interest" description="Disordered" evidence="1">
    <location>
        <begin position="1"/>
        <end position="20"/>
    </location>
</feature>
<feature type="compositionally biased region" description="Basic and acidic residues" evidence="1">
    <location>
        <begin position="61"/>
        <end position="72"/>
    </location>
</feature>
<dbReference type="OrthoDB" id="8896410at2"/>
<keyword evidence="3" id="KW-1185">Reference proteome</keyword>
<evidence type="ECO:0000313" key="3">
    <source>
        <dbReference type="Proteomes" id="UP000199400"/>
    </source>
</evidence>
<dbReference type="STRING" id="54.SAMN02745121_01763"/>
<name>A0A1I1VLL4_9BACT</name>
<proteinExistence type="predicted"/>
<evidence type="ECO:0000313" key="2">
    <source>
        <dbReference type="EMBL" id="SFD83907.1"/>
    </source>
</evidence>
<accession>A0A1I1VLL4</accession>
<feature type="region of interest" description="Disordered" evidence="1">
    <location>
        <begin position="53"/>
        <end position="72"/>
    </location>
</feature>
<dbReference type="AlphaFoldDB" id="A0A1I1VLL4"/>
<dbReference type="RefSeq" id="WP_096330573.1">
    <property type="nucleotide sequence ID" value="NZ_FOMX01000005.1"/>
</dbReference>
<reference evidence="3" key="1">
    <citation type="submission" date="2016-10" db="EMBL/GenBank/DDBJ databases">
        <authorList>
            <person name="Varghese N."/>
            <person name="Submissions S."/>
        </authorList>
    </citation>
    <scope>NUCLEOTIDE SEQUENCE [LARGE SCALE GENOMIC DNA]</scope>
    <source>
        <strain evidence="3">ATCC 25963</strain>
    </source>
</reference>
<organism evidence="2 3">
    <name type="scientific">Nannocystis exedens</name>
    <dbReference type="NCBI Taxonomy" id="54"/>
    <lineage>
        <taxon>Bacteria</taxon>
        <taxon>Pseudomonadati</taxon>
        <taxon>Myxococcota</taxon>
        <taxon>Polyangia</taxon>
        <taxon>Nannocystales</taxon>
        <taxon>Nannocystaceae</taxon>
        <taxon>Nannocystis</taxon>
    </lineage>
</organism>
<protein>
    <submittedName>
        <fullName evidence="2">Uncharacterized protein</fullName>
    </submittedName>
</protein>
<dbReference type="Proteomes" id="UP000199400">
    <property type="component" value="Unassembled WGS sequence"/>
</dbReference>
<sequence length="164" mass="17757">MTKNTSEQADGADASEGDARRWVASGFTAQVIKNEDDDGWAVTMTRDGDAEPVLVSPWTMGRDKKNPKPLNHTDFKTLLKGAQDVITRHEAHARAQRHHSVTVVADGEAIRVDLDVAADEDDPHALLSAWDPLGEKLAERRVAADFKLSSASAGRWIAGGFGDV</sequence>
<gene>
    <name evidence="2" type="ORF">SAMN02745121_01763</name>
</gene>
<dbReference type="EMBL" id="FOMX01000005">
    <property type="protein sequence ID" value="SFD83907.1"/>
    <property type="molecule type" value="Genomic_DNA"/>
</dbReference>
<evidence type="ECO:0000256" key="1">
    <source>
        <dbReference type="SAM" id="MobiDB-lite"/>
    </source>
</evidence>